<accession>A0A3M0KJX8</accession>
<organism evidence="1 2">
    <name type="scientific">Hirundo rustica rustica</name>
    <dbReference type="NCBI Taxonomy" id="333673"/>
    <lineage>
        <taxon>Eukaryota</taxon>
        <taxon>Metazoa</taxon>
        <taxon>Chordata</taxon>
        <taxon>Craniata</taxon>
        <taxon>Vertebrata</taxon>
        <taxon>Euteleostomi</taxon>
        <taxon>Archelosauria</taxon>
        <taxon>Archosauria</taxon>
        <taxon>Dinosauria</taxon>
        <taxon>Saurischia</taxon>
        <taxon>Theropoda</taxon>
        <taxon>Coelurosauria</taxon>
        <taxon>Aves</taxon>
        <taxon>Neognathae</taxon>
        <taxon>Neoaves</taxon>
        <taxon>Telluraves</taxon>
        <taxon>Australaves</taxon>
        <taxon>Passeriformes</taxon>
        <taxon>Sylvioidea</taxon>
        <taxon>Hirundinidae</taxon>
        <taxon>Hirundo</taxon>
    </lineage>
</organism>
<evidence type="ECO:0000313" key="2">
    <source>
        <dbReference type="Proteomes" id="UP000269221"/>
    </source>
</evidence>
<dbReference type="Proteomes" id="UP000269221">
    <property type="component" value="Unassembled WGS sequence"/>
</dbReference>
<protein>
    <recommendedName>
        <fullName evidence="3">Reverse transcriptase domain-containing protein</fullName>
    </recommendedName>
</protein>
<proteinExistence type="predicted"/>
<name>A0A3M0KJX8_HIRRU</name>
<dbReference type="STRING" id="333673.A0A3M0KJX8"/>
<dbReference type="AlphaFoldDB" id="A0A3M0KJX8"/>
<dbReference type="PANTHER" id="PTHR33332">
    <property type="entry name" value="REVERSE TRANSCRIPTASE DOMAIN-CONTAINING PROTEIN"/>
    <property type="match status" value="1"/>
</dbReference>
<comment type="caution">
    <text evidence="1">The sequence shown here is derived from an EMBL/GenBank/DDBJ whole genome shotgun (WGS) entry which is preliminary data.</text>
</comment>
<evidence type="ECO:0000313" key="1">
    <source>
        <dbReference type="EMBL" id="RMC13366.1"/>
    </source>
</evidence>
<reference evidence="1 2" key="1">
    <citation type="submission" date="2018-07" db="EMBL/GenBank/DDBJ databases">
        <title>A high quality draft genome assembly of the barn swallow (H. rustica rustica).</title>
        <authorList>
            <person name="Formenti G."/>
            <person name="Chiara M."/>
            <person name="Poveda L."/>
            <person name="Francoijs K.-J."/>
            <person name="Bonisoli-Alquati A."/>
            <person name="Canova L."/>
            <person name="Gianfranceschi L."/>
            <person name="Horner D.S."/>
            <person name="Saino N."/>
        </authorList>
    </citation>
    <scope>NUCLEOTIDE SEQUENCE [LARGE SCALE GENOMIC DNA]</scope>
    <source>
        <strain evidence="1">Chelidonia</strain>
        <tissue evidence="1">Blood</tissue>
    </source>
</reference>
<dbReference type="EMBL" id="QRBI01000106">
    <property type="protein sequence ID" value="RMC13366.1"/>
    <property type="molecule type" value="Genomic_DNA"/>
</dbReference>
<gene>
    <name evidence="1" type="ORF">DUI87_10901</name>
</gene>
<dbReference type="OrthoDB" id="10404213at2759"/>
<sequence length="131" mass="14808">MEHPDIPSLFNFLVDDLDEGIKCTLSKFTDDIKLGESVDLLEGEKALQDNLDRLHRWVKANGVRFNKAKCWVLPVDHNNPRQCGWKASQWKRSWECWLTAAEHEPVCAQVAKKADGILACISTCVASRTGQ</sequence>
<keyword evidence="2" id="KW-1185">Reference proteome</keyword>
<evidence type="ECO:0008006" key="3">
    <source>
        <dbReference type="Google" id="ProtNLM"/>
    </source>
</evidence>